<comment type="caution">
    <text evidence="7">The sequence shown here is derived from an EMBL/GenBank/DDBJ whole genome shotgun (WGS) entry which is preliminary data.</text>
</comment>
<dbReference type="InterPro" id="IPR008927">
    <property type="entry name" value="6-PGluconate_DH-like_C_sf"/>
</dbReference>
<dbReference type="Proteomes" id="UP000309550">
    <property type="component" value="Unassembled WGS sequence"/>
</dbReference>
<dbReference type="GO" id="GO:0016829">
    <property type="term" value="F:lyase activity"/>
    <property type="evidence" value="ECO:0007669"/>
    <property type="project" value="UniProtKB-KW"/>
</dbReference>
<dbReference type="InterPro" id="IPR006108">
    <property type="entry name" value="3HC_DH_C"/>
</dbReference>
<dbReference type="GO" id="GO:0016616">
    <property type="term" value="F:oxidoreductase activity, acting on the CH-OH group of donors, NAD or NADP as acceptor"/>
    <property type="evidence" value="ECO:0007669"/>
    <property type="project" value="InterPro"/>
</dbReference>
<dbReference type="PANTHER" id="PTHR23309">
    <property type="entry name" value="3-HYDROXYACYL-COA DEHYROGENASE"/>
    <property type="match status" value="1"/>
</dbReference>
<dbReference type="GO" id="GO:0016853">
    <property type="term" value="F:isomerase activity"/>
    <property type="evidence" value="ECO:0007669"/>
    <property type="project" value="UniProtKB-KW"/>
</dbReference>
<evidence type="ECO:0000313" key="8">
    <source>
        <dbReference type="Proteomes" id="UP000309550"/>
    </source>
</evidence>
<name>A0A5S3PFU0_9RHOB</name>
<evidence type="ECO:0000259" key="5">
    <source>
        <dbReference type="Pfam" id="PF00725"/>
    </source>
</evidence>
<keyword evidence="4" id="KW-0511">Multifunctional enzyme</keyword>
<protein>
    <recommendedName>
        <fullName evidence="9">3-hydroxyacyl-CoA dehydrogenase</fullName>
    </recommendedName>
</protein>
<dbReference type="Gene3D" id="3.40.50.720">
    <property type="entry name" value="NAD(P)-binding Rossmann-like Domain"/>
    <property type="match status" value="1"/>
</dbReference>
<keyword evidence="8" id="KW-1185">Reference proteome</keyword>
<dbReference type="EMBL" id="VANS01000002">
    <property type="protein sequence ID" value="TMM52924.1"/>
    <property type="molecule type" value="Genomic_DNA"/>
</dbReference>
<evidence type="ECO:0000313" key="7">
    <source>
        <dbReference type="EMBL" id="TMM52924.1"/>
    </source>
</evidence>
<dbReference type="OrthoDB" id="7192590at2"/>
<keyword evidence="2" id="KW-0413">Isomerase</keyword>
<gene>
    <name evidence="7" type="ORF">FDT80_11795</name>
</gene>
<feature type="domain" description="3-hydroxyacyl-CoA dehydrogenase C-terminal" evidence="5">
    <location>
        <begin position="197"/>
        <end position="279"/>
    </location>
</feature>
<accession>A0A5S3PFU0</accession>
<reference evidence="7 8" key="1">
    <citation type="submission" date="2019-05" db="EMBL/GenBank/DDBJ databases">
        <title>Sulfitobacter sabulilitoris sp. nov., isolated from a marine sand.</title>
        <authorList>
            <person name="Yoon J.-H."/>
        </authorList>
    </citation>
    <scope>NUCLEOTIDE SEQUENCE [LARGE SCALE GENOMIC DNA]</scope>
    <source>
        <strain evidence="7 8">HSMS-29</strain>
    </source>
</reference>
<evidence type="ECO:0000256" key="1">
    <source>
        <dbReference type="ARBA" id="ARBA00023002"/>
    </source>
</evidence>
<evidence type="ECO:0000256" key="3">
    <source>
        <dbReference type="ARBA" id="ARBA00023239"/>
    </source>
</evidence>
<evidence type="ECO:0000259" key="6">
    <source>
        <dbReference type="Pfam" id="PF02737"/>
    </source>
</evidence>
<dbReference type="InterPro" id="IPR036291">
    <property type="entry name" value="NAD(P)-bd_dom_sf"/>
</dbReference>
<dbReference type="Pfam" id="PF02737">
    <property type="entry name" value="3HCDH_N"/>
    <property type="match status" value="1"/>
</dbReference>
<dbReference type="RefSeq" id="WP_138662466.1">
    <property type="nucleotide sequence ID" value="NZ_VANS01000002.1"/>
</dbReference>
<dbReference type="SUPFAM" id="SSF51735">
    <property type="entry name" value="NAD(P)-binding Rossmann-fold domains"/>
    <property type="match status" value="1"/>
</dbReference>
<dbReference type="InterPro" id="IPR006176">
    <property type="entry name" value="3-OHacyl-CoA_DH_NAD-bd"/>
</dbReference>
<proteinExistence type="predicted"/>
<evidence type="ECO:0000256" key="4">
    <source>
        <dbReference type="ARBA" id="ARBA00023268"/>
    </source>
</evidence>
<dbReference type="SUPFAM" id="SSF48179">
    <property type="entry name" value="6-phosphogluconate dehydrogenase C-terminal domain-like"/>
    <property type="match status" value="2"/>
</dbReference>
<feature type="domain" description="3-hydroxyacyl-CoA dehydrogenase NAD binding" evidence="6">
    <location>
        <begin position="28"/>
        <end position="108"/>
    </location>
</feature>
<dbReference type="Gene3D" id="1.10.1040.50">
    <property type="match status" value="1"/>
</dbReference>
<dbReference type="Pfam" id="PF00725">
    <property type="entry name" value="3HCDH"/>
    <property type="match status" value="1"/>
</dbReference>
<dbReference type="AlphaFoldDB" id="A0A5S3PFU0"/>
<dbReference type="GO" id="GO:0006631">
    <property type="term" value="P:fatty acid metabolic process"/>
    <property type="evidence" value="ECO:0007669"/>
    <property type="project" value="InterPro"/>
</dbReference>
<dbReference type="GO" id="GO:0070403">
    <property type="term" value="F:NAD+ binding"/>
    <property type="evidence" value="ECO:0007669"/>
    <property type="project" value="InterPro"/>
</dbReference>
<keyword evidence="1" id="KW-0560">Oxidoreductase</keyword>
<organism evidence="7 8">
    <name type="scientific">Sulfitobacter sabulilitoris</name>
    <dbReference type="NCBI Taxonomy" id="2562655"/>
    <lineage>
        <taxon>Bacteria</taxon>
        <taxon>Pseudomonadati</taxon>
        <taxon>Pseudomonadota</taxon>
        <taxon>Alphaproteobacteria</taxon>
        <taxon>Rhodobacterales</taxon>
        <taxon>Roseobacteraceae</taxon>
        <taxon>Sulfitobacter</taxon>
    </lineage>
</organism>
<evidence type="ECO:0000256" key="2">
    <source>
        <dbReference type="ARBA" id="ARBA00023235"/>
    </source>
</evidence>
<dbReference type="PANTHER" id="PTHR23309:SF51">
    <property type="entry name" value="3-HYDROXYACYL-COA DEHYDROGENASE-RELATED"/>
    <property type="match status" value="1"/>
</dbReference>
<sequence>MTDAEYLAAIEAAAAPGVASLEGFSQAVIVDGGMLGASLAAALLEQGLATTLIEEDAGAVERALLALDRMIEQRVAAGEQTAAAAAQQRAASRVCSDPADVAGADLVIAPADALRAITAPARLRISLSDPAALPGLPDAAQTVAMGLTAPVYATHIVELACGSASTDTVTAAQEVIGSLRLIEIRSDTWLAPLMLDAFRETADALLMEAATPWELDDAMTGFGFAMGVFEAQDHEGLDLAYARRRMAGSGPRSRRMLISDRMVQEGRLGRKVGVGWYRYPGGGGLVVDPLIEDMITEEAWFAKLERVTRSDAQMVERLVLAAINHAAGLLEAGVSLRADDLDILSVHVLGFPREKGGLLRYADHLGAAHVLDRLRALQPEDPTFWTPSARIARMAAIGGRFTPA</sequence>
<keyword evidence="3" id="KW-0456">Lyase</keyword>
<evidence type="ECO:0008006" key="9">
    <source>
        <dbReference type="Google" id="ProtNLM"/>
    </source>
</evidence>